<dbReference type="InterPro" id="IPR017972">
    <property type="entry name" value="Cyt_P450_CS"/>
</dbReference>
<evidence type="ECO:0000256" key="6">
    <source>
        <dbReference type="RuleBase" id="RU000461"/>
    </source>
</evidence>
<keyword evidence="8" id="KW-1185">Reference proteome</keyword>
<keyword evidence="6" id="KW-0503">Monooxygenase</keyword>
<dbReference type="PRINTS" id="PR00385">
    <property type="entry name" value="P450"/>
</dbReference>
<dbReference type="SUPFAM" id="SSF48264">
    <property type="entry name" value="Cytochrome P450"/>
    <property type="match status" value="1"/>
</dbReference>
<organism evidence="7 8">
    <name type="scientific">Pythium oligandrum</name>
    <name type="common">Mycoparasitic fungus</name>
    <dbReference type="NCBI Taxonomy" id="41045"/>
    <lineage>
        <taxon>Eukaryota</taxon>
        <taxon>Sar</taxon>
        <taxon>Stramenopiles</taxon>
        <taxon>Oomycota</taxon>
        <taxon>Peronosporomycetes</taxon>
        <taxon>Pythiales</taxon>
        <taxon>Pythiaceae</taxon>
        <taxon>Pythium</taxon>
    </lineage>
</organism>
<protein>
    <recommendedName>
        <fullName evidence="9">Cytochrome P450</fullName>
    </recommendedName>
</protein>
<keyword evidence="3 6" id="KW-0560">Oxidoreductase</keyword>
<dbReference type="PANTHER" id="PTHR24296">
    <property type="entry name" value="CYTOCHROME P450"/>
    <property type="match status" value="1"/>
</dbReference>
<dbReference type="AlphaFoldDB" id="A0A8K1CMF5"/>
<evidence type="ECO:0000256" key="4">
    <source>
        <dbReference type="ARBA" id="ARBA00023004"/>
    </source>
</evidence>
<dbReference type="Gene3D" id="1.10.630.10">
    <property type="entry name" value="Cytochrome P450"/>
    <property type="match status" value="1"/>
</dbReference>
<comment type="similarity">
    <text evidence="1 6">Belongs to the cytochrome P450 family.</text>
</comment>
<evidence type="ECO:0000313" key="8">
    <source>
        <dbReference type="Proteomes" id="UP000794436"/>
    </source>
</evidence>
<dbReference type="InterPro" id="IPR002401">
    <property type="entry name" value="Cyt_P450_E_grp-I"/>
</dbReference>
<dbReference type="GO" id="GO:0004497">
    <property type="term" value="F:monooxygenase activity"/>
    <property type="evidence" value="ECO:0007669"/>
    <property type="project" value="UniProtKB-KW"/>
</dbReference>
<dbReference type="PROSITE" id="PS00086">
    <property type="entry name" value="CYTOCHROME_P450"/>
    <property type="match status" value="1"/>
</dbReference>
<dbReference type="PRINTS" id="PR00463">
    <property type="entry name" value="EP450I"/>
</dbReference>
<dbReference type="InterPro" id="IPR001128">
    <property type="entry name" value="Cyt_P450"/>
</dbReference>
<dbReference type="GO" id="GO:0016705">
    <property type="term" value="F:oxidoreductase activity, acting on paired donors, with incorporation or reduction of molecular oxygen"/>
    <property type="evidence" value="ECO:0007669"/>
    <property type="project" value="InterPro"/>
</dbReference>
<reference evidence="7" key="1">
    <citation type="submission" date="2019-03" db="EMBL/GenBank/DDBJ databases">
        <title>Long read genome sequence of the mycoparasitic Pythium oligandrum ATCC 38472 isolated from sugarbeet rhizosphere.</title>
        <authorList>
            <person name="Gaulin E."/>
        </authorList>
    </citation>
    <scope>NUCLEOTIDE SEQUENCE</scope>
    <source>
        <strain evidence="7">ATCC 38472_TT</strain>
    </source>
</reference>
<dbReference type="Proteomes" id="UP000794436">
    <property type="component" value="Unassembled WGS sequence"/>
</dbReference>
<dbReference type="Pfam" id="PF00067">
    <property type="entry name" value="p450"/>
    <property type="match status" value="1"/>
</dbReference>
<dbReference type="GO" id="GO:0005506">
    <property type="term" value="F:iron ion binding"/>
    <property type="evidence" value="ECO:0007669"/>
    <property type="project" value="InterPro"/>
</dbReference>
<dbReference type="InterPro" id="IPR036396">
    <property type="entry name" value="Cyt_P450_sf"/>
</dbReference>
<keyword evidence="2 5" id="KW-0479">Metal-binding</keyword>
<evidence type="ECO:0000256" key="2">
    <source>
        <dbReference type="ARBA" id="ARBA00022723"/>
    </source>
</evidence>
<evidence type="ECO:0000313" key="7">
    <source>
        <dbReference type="EMBL" id="TMW65598.1"/>
    </source>
</evidence>
<keyword evidence="5 6" id="KW-0349">Heme</keyword>
<evidence type="ECO:0000256" key="1">
    <source>
        <dbReference type="ARBA" id="ARBA00010617"/>
    </source>
</evidence>
<accession>A0A8K1CMF5</accession>
<dbReference type="EMBL" id="SPLM01000037">
    <property type="protein sequence ID" value="TMW65598.1"/>
    <property type="molecule type" value="Genomic_DNA"/>
</dbReference>
<comment type="caution">
    <text evidence="7">The sequence shown here is derived from an EMBL/GenBank/DDBJ whole genome shotgun (WGS) entry which is preliminary data.</text>
</comment>
<evidence type="ECO:0008006" key="9">
    <source>
        <dbReference type="Google" id="ProtNLM"/>
    </source>
</evidence>
<proteinExistence type="inferred from homology"/>
<dbReference type="OrthoDB" id="155724at2759"/>
<feature type="binding site" description="axial binding residue" evidence="5">
    <location>
        <position position="244"/>
    </location>
    <ligand>
        <name>heme</name>
        <dbReference type="ChEBI" id="CHEBI:30413"/>
    </ligand>
    <ligandPart>
        <name>Fe</name>
        <dbReference type="ChEBI" id="CHEBI:18248"/>
    </ligandPart>
</feature>
<comment type="cofactor">
    <cofactor evidence="5">
        <name>heme</name>
        <dbReference type="ChEBI" id="CHEBI:30413"/>
    </cofactor>
</comment>
<name>A0A8K1CMF5_PYTOL</name>
<dbReference type="GO" id="GO:0006629">
    <property type="term" value="P:lipid metabolic process"/>
    <property type="evidence" value="ECO:0007669"/>
    <property type="project" value="UniProtKB-ARBA"/>
</dbReference>
<evidence type="ECO:0000256" key="5">
    <source>
        <dbReference type="PIRSR" id="PIRSR602401-1"/>
    </source>
</evidence>
<gene>
    <name evidence="7" type="ORF">Poli38472_008240</name>
</gene>
<dbReference type="GO" id="GO:0020037">
    <property type="term" value="F:heme binding"/>
    <property type="evidence" value="ECO:0007669"/>
    <property type="project" value="InterPro"/>
</dbReference>
<keyword evidence="4 5" id="KW-0408">Iron</keyword>
<evidence type="ECO:0000256" key="3">
    <source>
        <dbReference type="ARBA" id="ARBA00023002"/>
    </source>
</evidence>
<sequence>MDQAASGVSRRFTRPEWISKLQHFLNFGDEAKLAANVEKLHIWLGEIIHDILHKHMESRDDAKEVKSIIELFLEYNASGEEIPAKDLVTFIQGFVGAARDTTALTLGWFFYLLDKHPDVETKIREEIKKQLPDLVGRSNAYLALDHTRHLVYLEAALKETLRLYPAAPFLIREAACDKVICGDVLIRKGQSVGLSIYAMARNPDVWGPDAAVFKPERWIDPKTGEIIQVPTAQFFSFSTGPRSCLGMNLAMLELRAAAANLINWFRFGVNKSNDGSYVMSVVLPMKQPLLAKVSPAFS</sequence>